<evidence type="ECO:0000313" key="2">
    <source>
        <dbReference type="EMBL" id="KAK0737831.1"/>
    </source>
</evidence>
<reference evidence="2" key="1">
    <citation type="submission" date="2023-06" db="EMBL/GenBank/DDBJ databases">
        <title>Genome-scale phylogeny and comparative genomics of the fungal order Sordariales.</title>
        <authorList>
            <consortium name="Lawrence Berkeley National Laboratory"/>
            <person name="Hensen N."/>
            <person name="Bonometti L."/>
            <person name="Westerberg I."/>
            <person name="Brannstrom I.O."/>
            <person name="Guillou S."/>
            <person name="Cros-Aarteil S."/>
            <person name="Calhoun S."/>
            <person name="Haridas S."/>
            <person name="Kuo A."/>
            <person name="Mondo S."/>
            <person name="Pangilinan J."/>
            <person name="Riley R."/>
            <person name="LaButti K."/>
            <person name="Andreopoulos B."/>
            <person name="Lipzen A."/>
            <person name="Chen C."/>
            <person name="Yanf M."/>
            <person name="Daum C."/>
            <person name="Ng V."/>
            <person name="Clum A."/>
            <person name="Steindorff A."/>
            <person name="Ohm R."/>
            <person name="Martin F."/>
            <person name="Silar P."/>
            <person name="Natvig D."/>
            <person name="Lalanne C."/>
            <person name="Gautier V."/>
            <person name="Ament-velasquez S.L."/>
            <person name="Kruys A."/>
            <person name="Hutchinson M.I."/>
            <person name="Powell A.J."/>
            <person name="Barry K."/>
            <person name="Miller A.N."/>
            <person name="Grigoriev I.V."/>
            <person name="Debuchy R."/>
            <person name="Gladieux P."/>
            <person name="Thoren M.H."/>
            <person name="Johannesson H."/>
        </authorList>
    </citation>
    <scope>NUCLEOTIDE SEQUENCE</scope>
    <source>
        <strain evidence="2">SMH3187-1</strain>
    </source>
</reference>
<keyword evidence="3" id="KW-1185">Reference proteome</keyword>
<proteinExistence type="predicted"/>
<evidence type="ECO:0000313" key="3">
    <source>
        <dbReference type="Proteomes" id="UP001172155"/>
    </source>
</evidence>
<keyword evidence="1" id="KW-0812">Transmembrane</keyword>
<dbReference type="EMBL" id="JAUKUD010000007">
    <property type="protein sequence ID" value="KAK0737831.1"/>
    <property type="molecule type" value="Genomic_DNA"/>
</dbReference>
<name>A0AA40BP96_9PEZI</name>
<evidence type="ECO:0008006" key="4">
    <source>
        <dbReference type="Google" id="ProtNLM"/>
    </source>
</evidence>
<protein>
    <recommendedName>
        <fullName evidence="4">Transmembrane protein</fullName>
    </recommendedName>
</protein>
<feature type="transmembrane region" description="Helical" evidence="1">
    <location>
        <begin position="77"/>
        <end position="99"/>
    </location>
</feature>
<comment type="caution">
    <text evidence="2">The sequence shown here is derived from an EMBL/GenBank/DDBJ whole genome shotgun (WGS) entry which is preliminary data.</text>
</comment>
<organism evidence="2 3">
    <name type="scientific">Schizothecium vesticola</name>
    <dbReference type="NCBI Taxonomy" id="314040"/>
    <lineage>
        <taxon>Eukaryota</taxon>
        <taxon>Fungi</taxon>
        <taxon>Dikarya</taxon>
        <taxon>Ascomycota</taxon>
        <taxon>Pezizomycotina</taxon>
        <taxon>Sordariomycetes</taxon>
        <taxon>Sordariomycetidae</taxon>
        <taxon>Sordariales</taxon>
        <taxon>Schizotheciaceae</taxon>
        <taxon>Schizothecium</taxon>
    </lineage>
</organism>
<gene>
    <name evidence="2" type="ORF">B0T18DRAFT_420672</name>
</gene>
<sequence length="635" mass="69056">MLSSNATFVRTEIPVQENSIKSLIFRVAELLLVFAIWKIFSLLAAAQNLFTSFLLFTEAPIQKAHFVLSRGLSKDAVLVAAFTFIYAAAQLFATVLWTLDAPGHVVSNHQITASSVSTPFLDNPDYTVAFKVTPSSLDLTDRELTERMSMNLFRPGANVTLAGLFDQGSPESIPPPRLGGGPRIWLDSEGWSVSTDTNFHVVVNLGAPDALTNQLDCAHVDSGQSRYYNCTFDNEWVPDLLQQTVGVPVVHYNEKADSAAKMGSVRTATDDIWATIGKSSAAALRIHMFTVTKGHRRHTFVSTIVKSTIVSTEGPVPEKEMRALMERIVVPKPGEEVAVQQSITAILTTMTTAQKNNQSAAVGWVLGDEKPHQLLEGFLELLSIDSTPKQTFISGFRFTSVNITHLRSETIATPPIPFEPCVNAYQNHAFGGKVRTTDCVGGADMTPDDVSYFGQVDTSAALNLDGFDHPPYAASDTALNATLWGWVEQNAEKLTNLVLSRGYALGLDPSLVTVEITAATPGISYLQLFLVLLAGVAALFSWACSWLFTSGHWSSSFLVNILTTTGVVAGDGTKGPSVFCPVPNIYLDKRDGNVELRTDDGVFAHRTNPMEQREDERGLKGEAVVVSRLLDTQLP</sequence>
<keyword evidence="1" id="KW-1133">Transmembrane helix</keyword>
<keyword evidence="1" id="KW-0472">Membrane</keyword>
<feature type="transmembrane region" description="Helical" evidence="1">
    <location>
        <begin position="30"/>
        <end position="56"/>
    </location>
</feature>
<accession>A0AA40BP96</accession>
<dbReference type="Proteomes" id="UP001172155">
    <property type="component" value="Unassembled WGS sequence"/>
</dbReference>
<dbReference type="AlphaFoldDB" id="A0AA40BP96"/>
<evidence type="ECO:0000256" key="1">
    <source>
        <dbReference type="SAM" id="Phobius"/>
    </source>
</evidence>